<dbReference type="AlphaFoldDB" id="A0A8H9SMF4"/>
<sequence>MFISLVKSSKMEPTQLLDIVQKMKKLEQKDIDNYLLSIQAAFYAAVKKIPSKVRSTLRASGSLVDEKRNASDFGQLLDFTFKQDSDPLSVDSVIEKLSS</sequence>
<proteinExistence type="predicted"/>
<organism evidence="1">
    <name type="scientific">Escherichia coli</name>
    <dbReference type="NCBI Taxonomy" id="562"/>
    <lineage>
        <taxon>Bacteria</taxon>
        <taxon>Pseudomonadati</taxon>
        <taxon>Pseudomonadota</taxon>
        <taxon>Gammaproteobacteria</taxon>
        <taxon>Enterobacterales</taxon>
        <taxon>Enterobacteriaceae</taxon>
        <taxon>Escherichia</taxon>
    </lineage>
</organism>
<name>A0A8H9SMF4_ECOLX</name>
<reference evidence="1" key="1">
    <citation type="journal article" date="2018" name="Genome Biol.">
        <title>SKESA: strategic k-mer extension for scrupulous assemblies.</title>
        <authorList>
            <person name="Souvorov A."/>
            <person name="Agarwala R."/>
            <person name="Lipman D.J."/>
        </authorList>
    </citation>
    <scope>NUCLEOTIDE SEQUENCE</scope>
    <source>
        <strain evidence="1">ST-87-5</strain>
    </source>
</reference>
<comment type="caution">
    <text evidence="1">The sequence shown here is derived from an EMBL/GenBank/DDBJ whole genome shotgun (WGS) entry which is preliminary data.</text>
</comment>
<accession>A0A8H9SMF4</accession>
<feature type="non-terminal residue" evidence="1">
    <location>
        <position position="99"/>
    </location>
</feature>
<gene>
    <name evidence="1" type="ORF">J5U05_005002</name>
</gene>
<dbReference type="Proteomes" id="UP000871786">
    <property type="component" value="Unassembled WGS sequence"/>
</dbReference>
<evidence type="ECO:0000313" key="1">
    <source>
        <dbReference type="EMBL" id="HBA4249704.1"/>
    </source>
</evidence>
<dbReference type="EMBL" id="DADRWU010000165">
    <property type="protein sequence ID" value="HBA4249704.1"/>
    <property type="molecule type" value="Genomic_DNA"/>
</dbReference>
<protein>
    <submittedName>
        <fullName evidence="1">DUF3258 domain-containing protein</fullName>
    </submittedName>
</protein>
<reference evidence="1" key="2">
    <citation type="submission" date="2021-03" db="EMBL/GenBank/DDBJ databases">
        <authorList>
            <consortium name="NCBI Pathogen Detection Project"/>
        </authorList>
    </citation>
    <scope>NUCLEOTIDE SEQUENCE</scope>
    <source>
        <strain evidence="1">ST-87-5</strain>
    </source>
</reference>